<dbReference type="GO" id="GO:0003677">
    <property type="term" value="F:DNA binding"/>
    <property type="evidence" value="ECO:0007669"/>
    <property type="project" value="UniProtKB-KW"/>
</dbReference>
<dbReference type="PANTHER" id="PTHR31069">
    <property type="entry name" value="OLEATE-ACTIVATED TRANSCRIPTION FACTOR 1-RELATED"/>
    <property type="match status" value="1"/>
</dbReference>
<evidence type="ECO:0000313" key="8">
    <source>
        <dbReference type="EMBL" id="TWU71002.1"/>
    </source>
</evidence>
<keyword evidence="1" id="KW-0479">Metal-binding</keyword>
<proteinExistence type="predicted"/>
<evidence type="ECO:0000256" key="1">
    <source>
        <dbReference type="ARBA" id="ARBA00022723"/>
    </source>
</evidence>
<dbReference type="GO" id="GO:0008270">
    <property type="term" value="F:zinc ion binding"/>
    <property type="evidence" value="ECO:0007669"/>
    <property type="project" value="InterPro"/>
</dbReference>
<evidence type="ECO:0000256" key="2">
    <source>
        <dbReference type="ARBA" id="ARBA00023015"/>
    </source>
</evidence>
<dbReference type="Pfam" id="PF08493">
    <property type="entry name" value="AflR"/>
    <property type="match status" value="1"/>
</dbReference>
<dbReference type="GO" id="GO:0000981">
    <property type="term" value="F:DNA-binding transcription factor activity, RNA polymerase II-specific"/>
    <property type="evidence" value="ECO:0007669"/>
    <property type="project" value="InterPro"/>
</dbReference>
<dbReference type="GO" id="GO:0045122">
    <property type="term" value="P:aflatoxin biosynthetic process"/>
    <property type="evidence" value="ECO:0007669"/>
    <property type="project" value="InterPro"/>
</dbReference>
<dbReference type="Gene3D" id="4.10.240.10">
    <property type="entry name" value="Zn(2)-C6 fungal-type DNA-binding domain"/>
    <property type="match status" value="1"/>
</dbReference>
<name>A0A5C6FZZ7_METRR</name>
<accession>A0A5C6FZZ7</accession>
<keyword evidence="2" id="KW-0805">Transcription regulation</keyword>
<reference evidence="9" key="1">
    <citation type="submission" date="2018-12" db="EMBL/GenBank/DDBJ databases">
        <title>The complete genome of Metarhizium rileyi, a key fungal pathogen of Lepidoptera.</title>
        <authorList>
            <person name="Binneck E."/>
            <person name="Lastra C.C.L."/>
            <person name="Sosa-Gomez D.R."/>
        </authorList>
    </citation>
    <scope>NUCLEOTIDE SEQUENCE [LARGE SCALE GENOMIC DNA]</scope>
    <source>
        <strain evidence="9">Cep018-CH2</strain>
    </source>
</reference>
<evidence type="ECO:0000256" key="6">
    <source>
        <dbReference type="SAM" id="MobiDB-lite"/>
    </source>
</evidence>
<keyword evidence="4" id="KW-0804">Transcription</keyword>
<dbReference type="AlphaFoldDB" id="A0A5C6FZZ7"/>
<feature type="region of interest" description="Disordered" evidence="6">
    <location>
        <begin position="63"/>
        <end position="92"/>
    </location>
</feature>
<gene>
    <name evidence="8" type="ORF">ED733_001742</name>
</gene>
<dbReference type="PROSITE" id="PS00463">
    <property type="entry name" value="ZN2_CY6_FUNGAL_1"/>
    <property type="match status" value="1"/>
</dbReference>
<dbReference type="Proteomes" id="UP000317257">
    <property type="component" value="Unassembled WGS sequence"/>
</dbReference>
<keyword evidence="3" id="KW-0238">DNA-binding</keyword>
<evidence type="ECO:0000256" key="5">
    <source>
        <dbReference type="ARBA" id="ARBA00023242"/>
    </source>
</evidence>
<dbReference type="SMART" id="SM00066">
    <property type="entry name" value="GAL4"/>
    <property type="match status" value="1"/>
</dbReference>
<organism evidence="8 9">
    <name type="scientific">Metarhizium rileyi (strain RCEF 4871)</name>
    <name type="common">Nomuraea rileyi</name>
    <dbReference type="NCBI Taxonomy" id="1649241"/>
    <lineage>
        <taxon>Eukaryota</taxon>
        <taxon>Fungi</taxon>
        <taxon>Dikarya</taxon>
        <taxon>Ascomycota</taxon>
        <taxon>Pezizomycotina</taxon>
        <taxon>Sordariomycetes</taxon>
        <taxon>Hypocreomycetidae</taxon>
        <taxon>Hypocreales</taxon>
        <taxon>Clavicipitaceae</taxon>
        <taxon>Metarhizium</taxon>
    </lineage>
</organism>
<protein>
    <recommendedName>
        <fullName evidence="7">Zn(2)-C6 fungal-type domain-containing protein</fullName>
    </recommendedName>
</protein>
<evidence type="ECO:0000256" key="3">
    <source>
        <dbReference type="ARBA" id="ARBA00023125"/>
    </source>
</evidence>
<evidence type="ECO:0000313" key="9">
    <source>
        <dbReference type="Proteomes" id="UP000317257"/>
    </source>
</evidence>
<evidence type="ECO:0000256" key="4">
    <source>
        <dbReference type="ARBA" id="ARBA00023163"/>
    </source>
</evidence>
<sequence>MATPCQELYVSPTTSRNHDPATARLKLRNSCQGCAVSKLKCSQEKPTCSRCAKRRISCQYLAAKQGGRKPNRQANGNHSHTRRSSDPNLFTKSLNNDPSAHLLLPLDWFDPALTSNAGIDRLPSPGPLHHSPSRAGFLETPINVMQDLFSSDKIDTIRSSTVSTTATTQTYFGDYFSTTPPSFSGQVPTLDSVGAAKILHTGVDDGGGSLQQSHFDAMPSYRDSVSELFSVSTPSPVLATEAISDSSIEIPQNCKGSGKTESLDHSCLIRALQLMEAISTPSCHLGSPGIASIRAILARNKDTLTAVGAMVKCACSEDGYLLAIVSLIIFKVLDWYTAVAGHSPSLQQDTVSQEEPPTSRSSSTVSPCTISSDYGRPGSEYCFKGTDSARMAAQLVLSELYLVRRLVEQLSTKLREHGRTGEKKNDDTTAAALERVSEASYSDSDLPSPLSVATYASLGIALAERLRSLSLSTIDQLRKI</sequence>
<dbReference type="Pfam" id="PF00172">
    <property type="entry name" value="Zn_clus"/>
    <property type="match status" value="1"/>
</dbReference>
<keyword evidence="5" id="KW-0539">Nucleus</keyword>
<dbReference type="PANTHER" id="PTHR31069:SF31">
    <property type="entry name" value="MONODICTYPHENONE CLUSTER TRANSCRIPTION FACTOR-RELATED"/>
    <property type="match status" value="1"/>
</dbReference>
<dbReference type="CDD" id="cd00067">
    <property type="entry name" value="GAL4"/>
    <property type="match status" value="1"/>
</dbReference>
<feature type="region of interest" description="Disordered" evidence="6">
    <location>
        <begin position="346"/>
        <end position="371"/>
    </location>
</feature>
<dbReference type="EMBL" id="SBHS01000055">
    <property type="protein sequence ID" value="TWU71002.1"/>
    <property type="molecule type" value="Genomic_DNA"/>
</dbReference>
<dbReference type="InterPro" id="IPR050675">
    <property type="entry name" value="OAF3"/>
</dbReference>
<feature type="domain" description="Zn(2)-C6 fungal-type" evidence="7">
    <location>
        <begin position="30"/>
        <end position="60"/>
    </location>
</feature>
<dbReference type="PROSITE" id="PS50048">
    <property type="entry name" value="ZN2_CY6_FUNGAL_2"/>
    <property type="match status" value="1"/>
</dbReference>
<dbReference type="GO" id="GO:0005634">
    <property type="term" value="C:nucleus"/>
    <property type="evidence" value="ECO:0007669"/>
    <property type="project" value="InterPro"/>
</dbReference>
<dbReference type="SUPFAM" id="SSF57701">
    <property type="entry name" value="Zn2/Cys6 DNA-binding domain"/>
    <property type="match status" value="1"/>
</dbReference>
<dbReference type="InterPro" id="IPR001138">
    <property type="entry name" value="Zn2Cys6_DnaBD"/>
</dbReference>
<feature type="compositionally biased region" description="Polar residues" evidence="6">
    <location>
        <begin position="346"/>
        <end position="355"/>
    </location>
</feature>
<dbReference type="InterPro" id="IPR036864">
    <property type="entry name" value="Zn2-C6_fun-type_DNA-bd_sf"/>
</dbReference>
<dbReference type="InterPro" id="IPR013700">
    <property type="entry name" value="AflR"/>
</dbReference>
<evidence type="ECO:0000259" key="7">
    <source>
        <dbReference type="PROSITE" id="PS50048"/>
    </source>
</evidence>
<feature type="compositionally biased region" description="Low complexity" evidence="6">
    <location>
        <begin position="356"/>
        <end position="371"/>
    </location>
</feature>
<dbReference type="PRINTS" id="PR00755">
    <property type="entry name" value="AFLATOXINBRP"/>
</dbReference>
<comment type="caution">
    <text evidence="8">The sequence shown here is derived from an EMBL/GenBank/DDBJ whole genome shotgun (WGS) entry which is preliminary data.</text>
</comment>